<protein>
    <submittedName>
        <fullName evidence="1">Uncharacterized protein</fullName>
    </submittedName>
</protein>
<dbReference type="KEGG" id="bok:DM82_2370"/>
<dbReference type="EMBL" id="CP008726">
    <property type="protein sequence ID" value="AIO65363.1"/>
    <property type="molecule type" value="Genomic_DNA"/>
</dbReference>
<organism evidence="1 2">
    <name type="scientific">Burkholderia oklahomensis</name>
    <dbReference type="NCBI Taxonomy" id="342113"/>
    <lineage>
        <taxon>Bacteria</taxon>
        <taxon>Pseudomonadati</taxon>
        <taxon>Pseudomonadota</taxon>
        <taxon>Betaproteobacteria</taxon>
        <taxon>Burkholderiales</taxon>
        <taxon>Burkholderiaceae</taxon>
        <taxon>Burkholderia</taxon>
        <taxon>pseudomallei group</taxon>
    </lineage>
</organism>
<dbReference type="Proteomes" id="UP000029424">
    <property type="component" value="Chromosome 1"/>
</dbReference>
<sequence length="34" mass="4012">MIRAYEGSAEQPFFQIPVRAVVMRMVFLRNRIAN</sequence>
<name>A0AAI8B4F5_9BURK</name>
<gene>
    <name evidence="1" type="ORF">DM82_2370</name>
</gene>
<evidence type="ECO:0000313" key="1">
    <source>
        <dbReference type="EMBL" id="AIO65363.1"/>
    </source>
</evidence>
<dbReference type="AlphaFoldDB" id="A0AAI8B4F5"/>
<evidence type="ECO:0000313" key="2">
    <source>
        <dbReference type="Proteomes" id="UP000029424"/>
    </source>
</evidence>
<accession>A0AAI8B4F5</accession>
<proteinExistence type="predicted"/>
<reference evidence="1 2" key="1">
    <citation type="submission" date="2014-06" db="EMBL/GenBank/DDBJ databases">
        <authorList>
            <person name="Bishop-Lilly K.A."/>
            <person name="Broomall S.M."/>
            <person name="Chain P.S."/>
            <person name="Chertkov O."/>
            <person name="Coyne S.R."/>
            <person name="Daligault H.E."/>
            <person name="Davenport K.W."/>
            <person name="Erkkila T."/>
            <person name="Frey K.G."/>
            <person name="Gibbons H.S."/>
            <person name="Gu W."/>
            <person name="Jaissle J."/>
            <person name="Johnson S.L."/>
            <person name="Koroleva G.I."/>
            <person name="Ladner J.T."/>
            <person name="Lo C.-C."/>
            <person name="Minogue T.D."/>
            <person name="Munk C."/>
            <person name="Palacios G.F."/>
            <person name="Redden C.L."/>
            <person name="Rosenzweig C.N."/>
            <person name="Scholz M.B."/>
            <person name="Teshima H."/>
            <person name="Xu Y."/>
        </authorList>
    </citation>
    <scope>NUCLEOTIDE SEQUENCE [LARGE SCALE GENOMIC DNA]</scope>
    <source>
        <strain evidence="1 2">EO147</strain>
    </source>
</reference>
<keyword evidence="2" id="KW-1185">Reference proteome</keyword>